<dbReference type="Gene3D" id="3.40.220.10">
    <property type="entry name" value="Leucine Aminopeptidase, subunit E, domain 1"/>
    <property type="match status" value="1"/>
</dbReference>
<dbReference type="SUPFAM" id="SSF52949">
    <property type="entry name" value="Macro domain-like"/>
    <property type="match status" value="1"/>
</dbReference>
<feature type="domain" description="Macro" evidence="1">
    <location>
        <begin position="24"/>
        <end position="201"/>
    </location>
</feature>
<organism evidence="2">
    <name type="scientific">Arcella intermedia</name>
    <dbReference type="NCBI Taxonomy" id="1963864"/>
    <lineage>
        <taxon>Eukaryota</taxon>
        <taxon>Amoebozoa</taxon>
        <taxon>Tubulinea</taxon>
        <taxon>Elardia</taxon>
        <taxon>Arcellinida</taxon>
        <taxon>Sphaerothecina</taxon>
        <taxon>Arcellidae</taxon>
        <taxon>Arcella</taxon>
    </lineage>
</organism>
<accession>A0A6B2LJ47</accession>
<dbReference type="InterPro" id="IPR002589">
    <property type="entry name" value="Macro_dom"/>
</dbReference>
<dbReference type="PANTHER" id="PTHR11106">
    <property type="entry name" value="GANGLIOSIDE INDUCED DIFFERENTIATION ASSOCIATED PROTEIN 2-RELATED"/>
    <property type="match status" value="1"/>
</dbReference>
<dbReference type="AlphaFoldDB" id="A0A6B2LJ47"/>
<dbReference type="PROSITE" id="PS51154">
    <property type="entry name" value="MACRO"/>
    <property type="match status" value="1"/>
</dbReference>
<dbReference type="EMBL" id="GIBP01007749">
    <property type="protein sequence ID" value="NDV36718.1"/>
    <property type="molecule type" value="Transcribed_RNA"/>
</dbReference>
<dbReference type="PANTHER" id="PTHR11106:SF27">
    <property type="entry name" value="MACRO DOMAIN-CONTAINING PROTEIN"/>
    <property type="match status" value="1"/>
</dbReference>
<proteinExistence type="predicted"/>
<name>A0A6B2LJ47_9EUKA</name>
<evidence type="ECO:0000259" key="1">
    <source>
        <dbReference type="PROSITE" id="PS51154"/>
    </source>
</evidence>
<protein>
    <recommendedName>
        <fullName evidence="1">Macro domain-containing protein</fullName>
    </recommendedName>
</protein>
<sequence length="204" mass="22773">MKALQRLSQMMDIKNIRLSPEELKPKYPVNSEINRKISHWSGDITLLKIEAIVNAAHPGLTGGGGVDGYIHMRAGEGLRTECLGLGGCAIGEAKITKGHLLPCEYVIHTVGPCREDPIELEKCYINSLQLLVSKGLKVIAFPCISTGHYSFPIIKATQIALEATRKWLNNPQNYPKIERIIFCTYTVRDEALYEALMNVYYPTQ</sequence>
<dbReference type="SMART" id="SM00506">
    <property type="entry name" value="A1pp"/>
    <property type="match status" value="1"/>
</dbReference>
<dbReference type="Pfam" id="PF01661">
    <property type="entry name" value="Macro"/>
    <property type="match status" value="1"/>
</dbReference>
<reference evidence="2" key="1">
    <citation type="journal article" date="2020" name="J. Eukaryot. Microbiol.">
        <title>De novo Sequencing, Assembly and Annotation of the Transcriptome for the Free-Living Testate Amoeba Arcella intermedia.</title>
        <authorList>
            <person name="Ribeiro G.M."/>
            <person name="Porfirio-Sousa A.L."/>
            <person name="Maurer-Alcala X.X."/>
            <person name="Katz L.A."/>
            <person name="Lahr D.J.G."/>
        </authorList>
    </citation>
    <scope>NUCLEOTIDE SEQUENCE</scope>
</reference>
<dbReference type="InterPro" id="IPR043472">
    <property type="entry name" value="Macro_dom-like"/>
</dbReference>
<evidence type="ECO:0000313" key="2">
    <source>
        <dbReference type="EMBL" id="NDV36718.1"/>
    </source>
</evidence>